<proteinExistence type="predicted"/>
<sequence>MFLPFNVTLAAPFVVGLLVLLRLGRRGEGQLAGVVGQYRRRAGRWRRGGLAVGLIAAVLLTYGGLLPAGNFWLAGPVFGACVLAGVLVGEFLVSRPDGTVRTAVLTPRRMRDYLPRGYGPLLGVLLLALAALLAVITAATSRMVGPGGLIRFACSNGIVFIVSQWSVLSLVLGVLVSVVGGAGVCLLVVRKIVVRPALPADAASGTVDDALRAASAEAVTLAWGSLVAASLLASALLAGAHFDMLATAPCNDPGLMPFRVVAYLLVAGSAAALIHLLVRLTRLSGPRGAAA</sequence>
<organism evidence="2 3">
    <name type="scientific">Streptomyces phyllanthi</name>
    <dbReference type="NCBI Taxonomy" id="1803180"/>
    <lineage>
        <taxon>Bacteria</taxon>
        <taxon>Bacillati</taxon>
        <taxon>Actinomycetota</taxon>
        <taxon>Actinomycetes</taxon>
        <taxon>Kitasatosporales</taxon>
        <taxon>Streptomycetaceae</taxon>
        <taxon>Streptomyces</taxon>
    </lineage>
</organism>
<dbReference type="Proteomes" id="UP000326979">
    <property type="component" value="Unassembled WGS sequence"/>
</dbReference>
<feature type="transmembrane region" description="Helical" evidence="1">
    <location>
        <begin position="221"/>
        <end position="240"/>
    </location>
</feature>
<gene>
    <name evidence="2" type="ORF">FNH04_03420</name>
</gene>
<feature type="transmembrane region" description="Helical" evidence="1">
    <location>
        <begin position="45"/>
        <end position="65"/>
    </location>
</feature>
<dbReference type="EMBL" id="VJZE01000010">
    <property type="protein sequence ID" value="MPY39013.1"/>
    <property type="molecule type" value="Genomic_DNA"/>
</dbReference>
<feature type="transmembrane region" description="Helical" evidence="1">
    <location>
        <begin position="71"/>
        <end position="93"/>
    </location>
</feature>
<keyword evidence="3" id="KW-1185">Reference proteome</keyword>
<evidence type="ECO:0000313" key="2">
    <source>
        <dbReference type="EMBL" id="MPY39013.1"/>
    </source>
</evidence>
<feature type="transmembrane region" description="Helical" evidence="1">
    <location>
        <begin position="6"/>
        <end position="24"/>
    </location>
</feature>
<feature type="transmembrane region" description="Helical" evidence="1">
    <location>
        <begin position="118"/>
        <end position="139"/>
    </location>
</feature>
<feature type="transmembrane region" description="Helical" evidence="1">
    <location>
        <begin position="260"/>
        <end position="278"/>
    </location>
</feature>
<name>A0A5N8VUS2_9ACTN</name>
<evidence type="ECO:0000313" key="3">
    <source>
        <dbReference type="Proteomes" id="UP000326979"/>
    </source>
</evidence>
<dbReference type="RefSeq" id="WP_152780141.1">
    <property type="nucleotide sequence ID" value="NZ_BAABEQ010000036.1"/>
</dbReference>
<keyword evidence="1" id="KW-0812">Transmembrane</keyword>
<reference evidence="2 3" key="1">
    <citation type="submission" date="2019-07" db="EMBL/GenBank/DDBJ databases">
        <title>New species of Amycolatopsis and Streptomyces.</title>
        <authorList>
            <person name="Duangmal K."/>
            <person name="Teo W.F.A."/>
            <person name="Lipun K."/>
        </authorList>
    </citation>
    <scope>NUCLEOTIDE SEQUENCE [LARGE SCALE GENOMIC DNA]</scope>
    <source>
        <strain evidence="2 3">TISTR 2346</strain>
    </source>
</reference>
<keyword evidence="1" id="KW-1133">Transmembrane helix</keyword>
<dbReference type="OrthoDB" id="3532123at2"/>
<feature type="transmembrane region" description="Helical" evidence="1">
    <location>
        <begin position="165"/>
        <end position="189"/>
    </location>
</feature>
<evidence type="ECO:0000256" key="1">
    <source>
        <dbReference type="SAM" id="Phobius"/>
    </source>
</evidence>
<accession>A0A5N8VUS2</accession>
<dbReference type="AlphaFoldDB" id="A0A5N8VUS2"/>
<comment type="caution">
    <text evidence="2">The sequence shown here is derived from an EMBL/GenBank/DDBJ whole genome shotgun (WGS) entry which is preliminary data.</text>
</comment>
<protein>
    <submittedName>
        <fullName evidence="2">Uncharacterized protein</fullName>
    </submittedName>
</protein>
<keyword evidence="1" id="KW-0472">Membrane</keyword>